<feature type="compositionally biased region" description="Polar residues" evidence="5">
    <location>
        <begin position="321"/>
        <end position="331"/>
    </location>
</feature>
<dbReference type="EMBL" id="BTGU01000046">
    <property type="protein sequence ID" value="GMN53400.1"/>
    <property type="molecule type" value="Genomic_DNA"/>
</dbReference>
<dbReference type="PROSITE" id="PS50089">
    <property type="entry name" value="ZF_RING_2"/>
    <property type="match status" value="1"/>
</dbReference>
<keyword evidence="4" id="KW-0479">Metal-binding</keyword>
<feature type="repeat" description="ANK" evidence="3">
    <location>
        <begin position="39"/>
        <end position="72"/>
    </location>
</feature>
<dbReference type="InterPro" id="IPR001841">
    <property type="entry name" value="Znf_RING"/>
</dbReference>
<dbReference type="SUPFAM" id="SSF57850">
    <property type="entry name" value="RING/U-box"/>
    <property type="match status" value="1"/>
</dbReference>
<dbReference type="PANTHER" id="PTHR24166">
    <property type="entry name" value="ROLLING PEBBLES, ISOFORM B"/>
    <property type="match status" value="1"/>
</dbReference>
<dbReference type="InterPro" id="IPR036770">
    <property type="entry name" value="Ankyrin_rpt-contain_sf"/>
</dbReference>
<organism evidence="7 8">
    <name type="scientific">Ficus carica</name>
    <name type="common">Common fig</name>
    <dbReference type="NCBI Taxonomy" id="3494"/>
    <lineage>
        <taxon>Eukaryota</taxon>
        <taxon>Viridiplantae</taxon>
        <taxon>Streptophyta</taxon>
        <taxon>Embryophyta</taxon>
        <taxon>Tracheophyta</taxon>
        <taxon>Spermatophyta</taxon>
        <taxon>Magnoliopsida</taxon>
        <taxon>eudicotyledons</taxon>
        <taxon>Gunneridae</taxon>
        <taxon>Pentapetalae</taxon>
        <taxon>rosids</taxon>
        <taxon>fabids</taxon>
        <taxon>Rosales</taxon>
        <taxon>Moraceae</taxon>
        <taxon>Ficeae</taxon>
        <taxon>Ficus</taxon>
    </lineage>
</organism>
<dbReference type="PROSITE" id="PS50297">
    <property type="entry name" value="ANK_REP_REGION"/>
    <property type="match status" value="1"/>
</dbReference>
<evidence type="ECO:0000259" key="6">
    <source>
        <dbReference type="PROSITE" id="PS50089"/>
    </source>
</evidence>
<name>A0AA88AK53_FICCA</name>
<sequence>MGQQQSKDELLYQQVSYGNSEGIKSLSREGAGLEWIDKDFKTPLIVASMNPELYNVAKTLIDLGANVNAYRPGRHAGTALHHAAKRGLQSTVKLLLVHGANALIMNDDCQTALDVAREKGHTNVVRAIENHICLFSGWMREFHGLGFLESWARQLLSRRVWVVVLPSGSRNPTKPFKLQLALYPSVQDAQPRTVIALWKANLEEPKTNQSDPTVTILENHTKTRIKLAPEKENDRQQLVQFCNACKGIPQAHPAFLHDSQNPVSATAPSDAEDYELAMAISASLRSALEENTTPSANLSIQASSSNPQDGIEWPGHGPAPSGNSTGNSEVQPDSAVLIRPPPDLIASAPPILDAILEDSPVHYPSIELSPAHISSQAVENAPAKLDDTKEDRNSSSCIICLDSPIEGACIPCGHMAGCMSCLNEIKAKKWGCPVCRAKIDQVVRLYAV</sequence>
<feature type="domain" description="RING-type" evidence="6">
    <location>
        <begin position="397"/>
        <end position="436"/>
    </location>
</feature>
<reference evidence="7" key="1">
    <citation type="submission" date="2023-07" db="EMBL/GenBank/DDBJ databases">
        <title>draft genome sequence of fig (Ficus carica).</title>
        <authorList>
            <person name="Takahashi T."/>
            <person name="Nishimura K."/>
        </authorList>
    </citation>
    <scope>NUCLEOTIDE SEQUENCE</scope>
</reference>
<dbReference type="SMART" id="SM00184">
    <property type="entry name" value="RING"/>
    <property type="match status" value="1"/>
</dbReference>
<dbReference type="SUPFAM" id="SSF48403">
    <property type="entry name" value="Ankyrin repeat"/>
    <property type="match status" value="1"/>
</dbReference>
<gene>
    <name evidence="7" type="ORF">TIFTF001_022535</name>
</gene>
<dbReference type="Proteomes" id="UP001187192">
    <property type="component" value="Unassembled WGS sequence"/>
</dbReference>
<comment type="caution">
    <text evidence="7">The sequence shown here is derived from an EMBL/GenBank/DDBJ whole genome shotgun (WGS) entry which is preliminary data.</text>
</comment>
<protein>
    <recommendedName>
        <fullName evidence="6">RING-type domain-containing protein</fullName>
    </recommendedName>
</protein>
<keyword evidence="4" id="KW-0863">Zinc-finger</keyword>
<dbReference type="PANTHER" id="PTHR24166:SF45">
    <property type="entry name" value="E3 UBIQUITIN-PROTEIN LIGASE XBAT35"/>
    <property type="match status" value="1"/>
</dbReference>
<dbReference type="Gene3D" id="3.30.40.10">
    <property type="entry name" value="Zinc/RING finger domain, C3HC4 (zinc finger)"/>
    <property type="match status" value="1"/>
</dbReference>
<dbReference type="SMART" id="SM00248">
    <property type="entry name" value="ANK"/>
    <property type="match status" value="3"/>
</dbReference>
<dbReference type="InterPro" id="IPR002110">
    <property type="entry name" value="Ankyrin_rpt"/>
</dbReference>
<dbReference type="GO" id="GO:0008270">
    <property type="term" value="F:zinc ion binding"/>
    <property type="evidence" value="ECO:0007669"/>
    <property type="project" value="UniProtKB-KW"/>
</dbReference>
<evidence type="ECO:0000256" key="2">
    <source>
        <dbReference type="ARBA" id="ARBA00023043"/>
    </source>
</evidence>
<dbReference type="Gene3D" id="1.25.40.20">
    <property type="entry name" value="Ankyrin repeat-containing domain"/>
    <property type="match status" value="1"/>
</dbReference>
<evidence type="ECO:0000256" key="1">
    <source>
        <dbReference type="ARBA" id="ARBA00022737"/>
    </source>
</evidence>
<evidence type="ECO:0000256" key="5">
    <source>
        <dbReference type="SAM" id="MobiDB-lite"/>
    </source>
</evidence>
<feature type="compositionally biased region" description="Polar residues" evidence="5">
    <location>
        <begin position="292"/>
        <end position="308"/>
    </location>
</feature>
<keyword evidence="1" id="KW-0677">Repeat</keyword>
<keyword evidence="4" id="KW-0862">Zinc</keyword>
<evidence type="ECO:0000256" key="4">
    <source>
        <dbReference type="PROSITE-ProRule" id="PRU00175"/>
    </source>
</evidence>
<dbReference type="CDD" id="cd23129">
    <property type="entry name" value="RING-HC_XBAT35-like"/>
    <property type="match status" value="1"/>
</dbReference>
<dbReference type="PROSITE" id="PS50088">
    <property type="entry name" value="ANK_REPEAT"/>
    <property type="match status" value="2"/>
</dbReference>
<evidence type="ECO:0000256" key="3">
    <source>
        <dbReference type="PROSITE-ProRule" id="PRU00023"/>
    </source>
</evidence>
<evidence type="ECO:0000313" key="7">
    <source>
        <dbReference type="EMBL" id="GMN53400.1"/>
    </source>
</evidence>
<keyword evidence="8" id="KW-1185">Reference proteome</keyword>
<dbReference type="Pfam" id="PF13920">
    <property type="entry name" value="zf-C3HC4_3"/>
    <property type="match status" value="1"/>
</dbReference>
<dbReference type="InterPro" id="IPR050889">
    <property type="entry name" value="Dendritic_Spine_Reg/Scaffold"/>
</dbReference>
<dbReference type="Pfam" id="PF12796">
    <property type="entry name" value="Ank_2"/>
    <property type="match status" value="1"/>
</dbReference>
<evidence type="ECO:0000313" key="8">
    <source>
        <dbReference type="Proteomes" id="UP001187192"/>
    </source>
</evidence>
<feature type="repeat" description="ANK" evidence="3">
    <location>
        <begin position="75"/>
        <end position="107"/>
    </location>
</feature>
<accession>A0AA88AK53</accession>
<keyword evidence="2 3" id="KW-0040">ANK repeat</keyword>
<dbReference type="AlphaFoldDB" id="A0AA88AK53"/>
<dbReference type="InterPro" id="IPR013083">
    <property type="entry name" value="Znf_RING/FYVE/PHD"/>
</dbReference>
<proteinExistence type="predicted"/>
<feature type="region of interest" description="Disordered" evidence="5">
    <location>
        <begin position="292"/>
        <end position="335"/>
    </location>
</feature>